<evidence type="ECO:0008006" key="4">
    <source>
        <dbReference type="Google" id="ProtNLM"/>
    </source>
</evidence>
<keyword evidence="1" id="KW-0812">Transmembrane</keyword>
<protein>
    <recommendedName>
        <fullName evidence="4">DUF2007 domain-containing protein</fullName>
    </recommendedName>
</protein>
<organism evidence="2 3">
    <name type="scientific">Proteus hauseri ATCC 700826</name>
    <dbReference type="NCBI Taxonomy" id="1354271"/>
    <lineage>
        <taxon>Bacteria</taxon>
        <taxon>Pseudomonadati</taxon>
        <taxon>Pseudomonadota</taxon>
        <taxon>Gammaproteobacteria</taxon>
        <taxon>Enterobacterales</taxon>
        <taxon>Morganellaceae</taxon>
        <taxon>Proteus</taxon>
    </lineage>
</organism>
<accession>A0AAJ3HSB5</accession>
<keyword evidence="1" id="KW-1133">Transmembrane helix</keyword>
<dbReference type="RefSeq" id="WP_064719854.1">
    <property type="nucleotide sequence ID" value="NZ_LXEV01000022.1"/>
</dbReference>
<sequence length="138" mass="15879">MWNIHPTRGQYQLLSQYLSPLEAAIEVGFLQSEGIDAILLDENIIWNNQMYAQAMGGVKLLVNQENFSIAQTMLNELQQGKHAINEQRELSTSHLDTIVKNNKEDYLNMFFVFLIFFVFGLAIPFKSQQKPLSNIQDK</sequence>
<evidence type="ECO:0000313" key="3">
    <source>
        <dbReference type="Proteomes" id="UP000078250"/>
    </source>
</evidence>
<keyword evidence="1" id="KW-0472">Membrane</keyword>
<evidence type="ECO:0000256" key="1">
    <source>
        <dbReference type="SAM" id="Phobius"/>
    </source>
</evidence>
<reference evidence="2 3" key="1">
    <citation type="submission" date="2016-04" db="EMBL/GenBank/DDBJ databases">
        <title>ATOL: Assembling a taxonomically balanced genome-scale reconstruction of the evolutionary history of the Enterobacteriaceae.</title>
        <authorList>
            <person name="Plunkett G.III."/>
            <person name="Neeno-Eckwall E.C."/>
            <person name="Glasner J.D."/>
            <person name="Perna N.T."/>
        </authorList>
    </citation>
    <scope>NUCLEOTIDE SEQUENCE [LARGE SCALE GENOMIC DNA]</scope>
    <source>
        <strain evidence="2 3">ATCC 700826</strain>
    </source>
</reference>
<evidence type="ECO:0000313" key="2">
    <source>
        <dbReference type="EMBL" id="OAT46873.1"/>
    </source>
</evidence>
<feature type="transmembrane region" description="Helical" evidence="1">
    <location>
        <begin position="106"/>
        <end position="125"/>
    </location>
</feature>
<gene>
    <name evidence="2" type="ORF">M997_1871</name>
</gene>
<keyword evidence="3" id="KW-1185">Reference proteome</keyword>
<comment type="caution">
    <text evidence="2">The sequence shown here is derived from an EMBL/GenBank/DDBJ whole genome shotgun (WGS) entry which is preliminary data.</text>
</comment>
<dbReference type="Proteomes" id="UP000078250">
    <property type="component" value="Unassembled WGS sequence"/>
</dbReference>
<name>A0AAJ3HSB5_PROHU</name>
<dbReference type="AlphaFoldDB" id="A0AAJ3HSB5"/>
<proteinExistence type="predicted"/>
<dbReference type="EMBL" id="LXEV01000022">
    <property type="protein sequence ID" value="OAT46873.1"/>
    <property type="molecule type" value="Genomic_DNA"/>
</dbReference>